<proteinExistence type="predicted"/>
<name>A0A915M0E6_MELJA</name>
<dbReference type="AlphaFoldDB" id="A0A915M0E6"/>
<dbReference type="WBParaSite" id="scaffold21262_cov147.g19668">
    <property type="protein sequence ID" value="scaffold21262_cov147.g19668"/>
    <property type="gene ID" value="scaffold21262_cov147.g19668"/>
</dbReference>
<protein>
    <submittedName>
        <fullName evidence="2">Uncharacterized protein</fullName>
    </submittedName>
</protein>
<accession>A0A915M0E6</accession>
<organism evidence="1 2">
    <name type="scientific">Meloidogyne javanica</name>
    <name type="common">Root-knot nematode worm</name>
    <dbReference type="NCBI Taxonomy" id="6303"/>
    <lineage>
        <taxon>Eukaryota</taxon>
        <taxon>Metazoa</taxon>
        <taxon>Ecdysozoa</taxon>
        <taxon>Nematoda</taxon>
        <taxon>Chromadorea</taxon>
        <taxon>Rhabditida</taxon>
        <taxon>Tylenchina</taxon>
        <taxon>Tylenchomorpha</taxon>
        <taxon>Tylenchoidea</taxon>
        <taxon>Meloidogynidae</taxon>
        <taxon>Meloidogyninae</taxon>
        <taxon>Meloidogyne</taxon>
        <taxon>Meloidogyne incognita group</taxon>
    </lineage>
</organism>
<sequence length="103" mass="12207">MDSPFKTYICAGFCCHAKKHANFEEVRLNRVISGYWGNFKDKRHAFDVRRGYLIKFMSKSKKIVKELESTKYLNRWSYFAKVLEERVNSVIDRLDVRGGKHRG</sequence>
<keyword evidence="1" id="KW-1185">Reference proteome</keyword>
<evidence type="ECO:0000313" key="2">
    <source>
        <dbReference type="WBParaSite" id="scaffold21262_cov147.g19668"/>
    </source>
</evidence>
<reference evidence="2" key="1">
    <citation type="submission" date="2022-11" db="UniProtKB">
        <authorList>
            <consortium name="WormBaseParasite"/>
        </authorList>
    </citation>
    <scope>IDENTIFICATION</scope>
</reference>
<dbReference type="Proteomes" id="UP000887561">
    <property type="component" value="Unplaced"/>
</dbReference>
<evidence type="ECO:0000313" key="1">
    <source>
        <dbReference type="Proteomes" id="UP000887561"/>
    </source>
</evidence>